<dbReference type="InterPro" id="IPR032466">
    <property type="entry name" value="Metal_Hydrolase"/>
</dbReference>
<dbReference type="InterPro" id="IPR006680">
    <property type="entry name" value="Amidohydro-rel"/>
</dbReference>
<dbReference type="KEGG" id="spad:DVK44_16825"/>
<keyword evidence="3" id="KW-1185">Reference proteome</keyword>
<evidence type="ECO:0000313" key="3">
    <source>
        <dbReference type="Proteomes" id="UP000253868"/>
    </source>
</evidence>
<accession>A0A345I128</accession>
<dbReference type="EMBL" id="CP031194">
    <property type="protein sequence ID" value="AXG82652.1"/>
    <property type="molecule type" value="Genomic_DNA"/>
</dbReference>
<dbReference type="AlphaFoldDB" id="A0A345I128"/>
<evidence type="ECO:0000259" key="1">
    <source>
        <dbReference type="Pfam" id="PF01979"/>
    </source>
</evidence>
<dbReference type="Pfam" id="PF01979">
    <property type="entry name" value="Amidohydro_1"/>
    <property type="match status" value="1"/>
</dbReference>
<protein>
    <submittedName>
        <fullName evidence="2">Amidohydrolase family protein</fullName>
    </submittedName>
</protein>
<name>A0A345I128_9ACTN</name>
<proteinExistence type="predicted"/>
<dbReference type="SUPFAM" id="SSF51556">
    <property type="entry name" value="Metallo-dependent hydrolases"/>
    <property type="match status" value="1"/>
</dbReference>
<sequence length="390" mass="40481">MLVGSGTYLDDGAVLIDGDSIAAVGPRAQIEERAGAEVPRFAFSGTVLPGLIDAHVHLAFDGGADPVATLQESTDETLLQDMRRRAGQLLRSGVTTARDLGDRGGLALRLAGEVADGRTPGPRIVSAGTPATPPGGHCHFLGGEVSGEAEVRELVRRNLAAGATVIKAMVTGGGLTKEGPRSWQSQFSREELAALVDEAHRAGVPVAAHAHGTDGIATAVEAGVDTLEHCTWMTSDGLNLRQDVLKQIIDRGIAVCPAVSPHWQMLPRLFGAERAEAMFDLVRQMAEAGAKLIAGTDAGVQRAGFDGLVPALSFYAHLGLPNAKIIDMATADAADALGLGGTAGRIAPGYRADLLLVDGDPLADLDALKAVEAVFAAGRRYESSEPSAWQ</sequence>
<feature type="domain" description="Amidohydrolase-related" evidence="1">
    <location>
        <begin position="46"/>
        <end position="379"/>
    </location>
</feature>
<keyword evidence="2" id="KW-0378">Hydrolase</keyword>
<dbReference type="Proteomes" id="UP000253868">
    <property type="component" value="Chromosome"/>
</dbReference>
<dbReference type="OrthoDB" id="3514520at2"/>
<dbReference type="PANTHER" id="PTHR43135:SF3">
    <property type="entry name" value="ALPHA-D-RIBOSE 1-METHYLPHOSPHONATE 5-TRIPHOSPHATE DIPHOSPHATASE"/>
    <property type="match status" value="1"/>
</dbReference>
<gene>
    <name evidence="2" type="ORF">DVK44_16825</name>
</gene>
<reference evidence="3" key="1">
    <citation type="submission" date="2018-07" db="EMBL/GenBank/DDBJ databases">
        <authorList>
            <person name="Zhao J."/>
        </authorList>
    </citation>
    <scope>NUCLEOTIDE SEQUENCE [LARGE SCALE GENOMIC DNA]</scope>
    <source>
        <strain evidence="3">GSSD-12</strain>
    </source>
</reference>
<dbReference type="InterPro" id="IPR051781">
    <property type="entry name" value="Metallo-dep_Hydrolase"/>
</dbReference>
<dbReference type="CDD" id="cd01299">
    <property type="entry name" value="Met_dep_hydrolase_A"/>
    <property type="match status" value="1"/>
</dbReference>
<dbReference type="InterPro" id="IPR057744">
    <property type="entry name" value="OTAase-like"/>
</dbReference>
<dbReference type="InterPro" id="IPR011059">
    <property type="entry name" value="Metal-dep_hydrolase_composite"/>
</dbReference>
<evidence type="ECO:0000313" key="2">
    <source>
        <dbReference type="EMBL" id="AXG82652.1"/>
    </source>
</evidence>
<dbReference type="PANTHER" id="PTHR43135">
    <property type="entry name" value="ALPHA-D-RIBOSE 1-METHYLPHOSPHONATE 5-TRIPHOSPHATE DIPHOSPHATASE"/>
    <property type="match status" value="1"/>
</dbReference>
<organism evidence="2 3">
    <name type="scientific">Streptomyces paludis</name>
    <dbReference type="NCBI Taxonomy" id="2282738"/>
    <lineage>
        <taxon>Bacteria</taxon>
        <taxon>Bacillati</taxon>
        <taxon>Actinomycetota</taxon>
        <taxon>Actinomycetes</taxon>
        <taxon>Kitasatosporales</taxon>
        <taxon>Streptomycetaceae</taxon>
        <taxon>Streptomyces</taxon>
    </lineage>
</organism>
<dbReference type="SUPFAM" id="SSF51338">
    <property type="entry name" value="Composite domain of metallo-dependent hydrolases"/>
    <property type="match status" value="2"/>
</dbReference>
<dbReference type="GO" id="GO:0016810">
    <property type="term" value="F:hydrolase activity, acting on carbon-nitrogen (but not peptide) bonds"/>
    <property type="evidence" value="ECO:0007669"/>
    <property type="project" value="InterPro"/>
</dbReference>
<dbReference type="Gene3D" id="2.30.40.10">
    <property type="entry name" value="Urease, subunit C, domain 1"/>
    <property type="match status" value="1"/>
</dbReference>
<dbReference type="Gene3D" id="3.20.20.140">
    <property type="entry name" value="Metal-dependent hydrolases"/>
    <property type="match status" value="1"/>
</dbReference>